<comment type="caution">
    <text evidence="14">The sequence shown here is derived from an EMBL/GenBank/DDBJ whole genome shotgun (WGS) entry which is preliminary data.</text>
</comment>
<feature type="transmembrane region" description="Helical" evidence="12">
    <location>
        <begin position="88"/>
        <end position="112"/>
    </location>
</feature>
<comment type="subcellular location">
    <subcellularLocation>
        <location evidence="1">Cell inner membrane</location>
        <topology evidence="1">Multi-pass membrane protein</topology>
    </subcellularLocation>
</comment>
<evidence type="ECO:0000256" key="10">
    <source>
        <dbReference type="ARBA" id="ARBA00023033"/>
    </source>
</evidence>
<keyword evidence="7 12" id="KW-1133">Transmembrane helix</keyword>
<evidence type="ECO:0000256" key="12">
    <source>
        <dbReference type="SAM" id="Phobius"/>
    </source>
</evidence>
<dbReference type="GO" id="GO:0004497">
    <property type="term" value="F:monooxygenase activity"/>
    <property type="evidence" value="ECO:0007669"/>
    <property type="project" value="UniProtKB-KW"/>
</dbReference>
<keyword evidence="5 12" id="KW-0812">Transmembrane</keyword>
<keyword evidence="6" id="KW-0479">Metal-binding</keyword>
<evidence type="ECO:0000256" key="1">
    <source>
        <dbReference type="ARBA" id="ARBA00004429"/>
    </source>
</evidence>
<keyword evidence="3" id="KW-1003">Cell membrane</keyword>
<proteinExistence type="inferred from homology"/>
<keyword evidence="11 12" id="KW-0472">Membrane</keyword>
<feature type="domain" description="Fatty acid desaturase" evidence="13">
    <location>
        <begin position="118"/>
        <end position="344"/>
    </location>
</feature>
<evidence type="ECO:0000259" key="13">
    <source>
        <dbReference type="Pfam" id="PF00487"/>
    </source>
</evidence>
<dbReference type="Pfam" id="PF00487">
    <property type="entry name" value="FA_desaturase"/>
    <property type="match status" value="1"/>
</dbReference>
<feature type="transmembrane region" description="Helical" evidence="12">
    <location>
        <begin position="234"/>
        <end position="258"/>
    </location>
</feature>
<dbReference type="PANTHER" id="PTHR38674">
    <property type="entry name" value="ALKANE 1-MONOOXYGENASE 1"/>
    <property type="match status" value="1"/>
</dbReference>
<dbReference type="PANTHER" id="PTHR38674:SF1">
    <property type="entry name" value="ALKANE 1-MONOOXYGENASE 1"/>
    <property type="match status" value="1"/>
</dbReference>
<dbReference type="Proteomes" id="UP000771797">
    <property type="component" value="Unassembled WGS sequence"/>
</dbReference>
<keyword evidence="15" id="KW-1185">Reference proteome</keyword>
<dbReference type="InterPro" id="IPR005804">
    <property type="entry name" value="FA_desaturase_dom"/>
</dbReference>
<sequence length="394" mass="45989">MKTVTMQTQSGEIQEWRDGRRYLWLLSTLTMLLPLFTVWLASSTGWALFWWFGFLFVFGVIPLLDMLLGEETENPPEALVPRLEQDRYYRWAVYVCLPFLYGAFIYAAWVAATWSLPWYSYLGLAISTGCATGIAINTAHEMGHKTDRHEKWMAKLCLAPVFYGHFYVEHNRGHHVRVSTPEDPASSRFGETFWEFLPRTVIGSLKSAWSLEKQRLERQGLSAWSRHNDNLQAWALSVVLWGALGLWLGWAVVPFLLIQSLFGFQLLEVVNYLEHYGLLRQKKDNGRYERCLPEHSWNSNRRVTNIFLYQLQRHSDHHAYPTRSYQSLRHFDESPQLPGGYASMILLAWVPPLWFRIIDPMVVRHYQGDMSRANIKPGIRDEVLARYGDREPKN</sequence>
<reference evidence="14 15" key="1">
    <citation type="submission" date="2012-09" db="EMBL/GenBank/DDBJ databases">
        <title>Genome Sequence of alkane-degrading Bacterium Alcanivorax sp. 6-D-6.</title>
        <authorList>
            <person name="Lai Q."/>
            <person name="Shao Z."/>
        </authorList>
    </citation>
    <scope>NUCLEOTIDE SEQUENCE [LARGE SCALE GENOMIC DNA]</scope>
    <source>
        <strain evidence="14 15">6-D-6</strain>
    </source>
</reference>
<keyword evidence="8" id="KW-0560">Oxidoreductase</keyword>
<dbReference type="CDD" id="cd03512">
    <property type="entry name" value="Alkane-hydroxylase"/>
    <property type="match status" value="1"/>
</dbReference>
<protein>
    <submittedName>
        <fullName evidence="14">Alkane monooxygenase</fullName>
    </submittedName>
</protein>
<feature type="transmembrane region" description="Helical" evidence="12">
    <location>
        <begin position="48"/>
        <end position="68"/>
    </location>
</feature>
<evidence type="ECO:0000313" key="15">
    <source>
        <dbReference type="Proteomes" id="UP000771797"/>
    </source>
</evidence>
<evidence type="ECO:0000256" key="4">
    <source>
        <dbReference type="ARBA" id="ARBA00022519"/>
    </source>
</evidence>
<feature type="transmembrane region" description="Helical" evidence="12">
    <location>
        <begin position="21"/>
        <end position="42"/>
    </location>
</feature>
<feature type="transmembrane region" description="Helical" evidence="12">
    <location>
        <begin position="118"/>
        <end position="140"/>
    </location>
</feature>
<evidence type="ECO:0000256" key="2">
    <source>
        <dbReference type="ARBA" id="ARBA00010823"/>
    </source>
</evidence>
<gene>
    <name evidence="14" type="ORF">A6D6_00206</name>
</gene>
<evidence type="ECO:0000256" key="8">
    <source>
        <dbReference type="ARBA" id="ARBA00023002"/>
    </source>
</evidence>
<dbReference type="InterPro" id="IPR033885">
    <property type="entry name" value="AlkB/XylM"/>
</dbReference>
<keyword evidence="4" id="KW-0997">Cell inner membrane</keyword>
<evidence type="ECO:0000313" key="14">
    <source>
        <dbReference type="EMBL" id="KAF0808497.1"/>
    </source>
</evidence>
<evidence type="ECO:0000256" key="9">
    <source>
        <dbReference type="ARBA" id="ARBA00023004"/>
    </source>
</evidence>
<comment type="similarity">
    <text evidence="2">Belongs to the fatty acid desaturase type 1 family. AlkB subfamily.</text>
</comment>
<dbReference type="RefSeq" id="WP_133491095.1">
    <property type="nucleotide sequence ID" value="NZ_AQPF01000001.1"/>
</dbReference>
<name>A0ABQ6YDR0_9GAMM</name>
<evidence type="ECO:0000256" key="5">
    <source>
        <dbReference type="ARBA" id="ARBA00022692"/>
    </source>
</evidence>
<evidence type="ECO:0000256" key="6">
    <source>
        <dbReference type="ARBA" id="ARBA00022723"/>
    </source>
</evidence>
<organism evidence="14 15">
    <name type="scientific">Alcanivorax xiamenensis</name>
    <dbReference type="NCBI Taxonomy" id="1177156"/>
    <lineage>
        <taxon>Bacteria</taxon>
        <taxon>Pseudomonadati</taxon>
        <taxon>Pseudomonadota</taxon>
        <taxon>Gammaproteobacteria</taxon>
        <taxon>Oceanospirillales</taxon>
        <taxon>Alcanivoracaceae</taxon>
        <taxon>Alcanivorax</taxon>
    </lineage>
</organism>
<keyword evidence="9" id="KW-0408">Iron</keyword>
<evidence type="ECO:0000256" key="3">
    <source>
        <dbReference type="ARBA" id="ARBA00022475"/>
    </source>
</evidence>
<accession>A0ABQ6YDR0</accession>
<evidence type="ECO:0000256" key="11">
    <source>
        <dbReference type="ARBA" id="ARBA00023136"/>
    </source>
</evidence>
<keyword evidence="10 14" id="KW-0503">Monooxygenase</keyword>
<evidence type="ECO:0000256" key="7">
    <source>
        <dbReference type="ARBA" id="ARBA00022989"/>
    </source>
</evidence>
<dbReference type="EMBL" id="AQPF01000001">
    <property type="protein sequence ID" value="KAF0808497.1"/>
    <property type="molecule type" value="Genomic_DNA"/>
</dbReference>